<dbReference type="RefSeq" id="WP_284369156.1">
    <property type="nucleotide sequence ID" value="NZ_BSNJ01000001.1"/>
</dbReference>
<feature type="transmembrane region" description="Helical" evidence="6">
    <location>
        <begin position="372"/>
        <end position="392"/>
    </location>
</feature>
<keyword evidence="3 6" id="KW-0812">Transmembrane</keyword>
<comment type="subcellular location">
    <subcellularLocation>
        <location evidence="1">Cell membrane</location>
        <topology evidence="1">Multi-pass membrane protein</topology>
    </subcellularLocation>
</comment>
<evidence type="ECO:0000256" key="3">
    <source>
        <dbReference type="ARBA" id="ARBA00022692"/>
    </source>
</evidence>
<reference evidence="7" key="2">
    <citation type="submission" date="2023-01" db="EMBL/GenBank/DDBJ databases">
        <title>Draft genome sequence of Algimonas porphyrae strain NBRC 108216.</title>
        <authorList>
            <person name="Sun Q."/>
            <person name="Mori K."/>
        </authorList>
    </citation>
    <scope>NUCLEOTIDE SEQUENCE</scope>
    <source>
        <strain evidence="7">NBRC 108216</strain>
    </source>
</reference>
<evidence type="ECO:0000256" key="4">
    <source>
        <dbReference type="ARBA" id="ARBA00022989"/>
    </source>
</evidence>
<sequence>MALRPNTLDTRTTTGIGRRIASNTGLLLGAKIVGTLLGIGTLLIATKTLTAAEFGTIVFLHAYMLFFAEVATFQSWQSIIRFGTDDITNSDRASLTRLLRFGYTLDIVSVLLGYLLAIGAFSLVVMIADALPGLSPGEGVDIDALQTLVTLYCLVILARFTSTSIGVFRLFDKFSILAVEALILPIVRFGGAVLAASQGWGLTGFVAAWFSGSLAQYVFLWVAGGIELHRRGLLGEVWRTKTRFFRPHRPIWAFVIKSNVDSTLATGVMHLPQLLVMALFGPVWNGVFKIAEEVAKLLTEGFKLLDQVIYPELAKLVSLDQSDKIWRIVTRAAGILLGIGLAFSALIFLFGEAVLTAIFGPDYAQAVPLAGLLVPAAALMGAAAPLYPIFYATDRPGRAIMTRGAALCVYIATFLFAAATIGRLAPGFASLAANSFAVIVLVFAARSALRSARMPADVTSESKV</sequence>
<keyword evidence="8" id="KW-1185">Reference proteome</keyword>
<protein>
    <submittedName>
        <fullName evidence="7">Teichoic acid transporter</fullName>
    </submittedName>
</protein>
<feature type="transmembrane region" description="Helical" evidence="6">
    <location>
        <begin position="107"/>
        <end position="128"/>
    </location>
</feature>
<dbReference type="PANTHER" id="PTHR30250">
    <property type="entry name" value="PST FAMILY PREDICTED COLANIC ACID TRANSPORTER"/>
    <property type="match status" value="1"/>
</dbReference>
<keyword evidence="5 6" id="KW-0472">Membrane</keyword>
<feature type="transmembrane region" description="Helical" evidence="6">
    <location>
        <begin position="51"/>
        <end position="71"/>
    </location>
</feature>
<dbReference type="PANTHER" id="PTHR30250:SF31">
    <property type="entry name" value="INNER MEMBRANE PROTEIN YGHQ"/>
    <property type="match status" value="1"/>
</dbReference>
<dbReference type="Proteomes" id="UP001161390">
    <property type="component" value="Unassembled WGS sequence"/>
</dbReference>
<evidence type="ECO:0000256" key="1">
    <source>
        <dbReference type="ARBA" id="ARBA00004651"/>
    </source>
</evidence>
<dbReference type="EMBL" id="BSNJ01000001">
    <property type="protein sequence ID" value="GLQ19404.1"/>
    <property type="molecule type" value="Genomic_DNA"/>
</dbReference>
<proteinExistence type="predicted"/>
<comment type="caution">
    <text evidence="7">The sequence shown here is derived from an EMBL/GenBank/DDBJ whole genome shotgun (WGS) entry which is preliminary data.</text>
</comment>
<name>A0ABQ5UWW0_9PROT</name>
<evidence type="ECO:0000256" key="2">
    <source>
        <dbReference type="ARBA" id="ARBA00022475"/>
    </source>
</evidence>
<feature type="transmembrane region" description="Helical" evidence="6">
    <location>
        <begin position="202"/>
        <end position="223"/>
    </location>
</feature>
<evidence type="ECO:0000256" key="6">
    <source>
        <dbReference type="SAM" id="Phobius"/>
    </source>
</evidence>
<feature type="transmembrane region" description="Helical" evidence="6">
    <location>
        <begin position="20"/>
        <end position="45"/>
    </location>
</feature>
<evidence type="ECO:0000256" key="5">
    <source>
        <dbReference type="ARBA" id="ARBA00023136"/>
    </source>
</evidence>
<evidence type="ECO:0000313" key="8">
    <source>
        <dbReference type="Proteomes" id="UP001161390"/>
    </source>
</evidence>
<organism evidence="7 8">
    <name type="scientific">Algimonas porphyrae</name>
    <dbReference type="NCBI Taxonomy" id="1128113"/>
    <lineage>
        <taxon>Bacteria</taxon>
        <taxon>Pseudomonadati</taxon>
        <taxon>Pseudomonadota</taxon>
        <taxon>Alphaproteobacteria</taxon>
        <taxon>Maricaulales</taxon>
        <taxon>Robiginitomaculaceae</taxon>
        <taxon>Algimonas</taxon>
    </lineage>
</organism>
<reference evidence="7" key="1">
    <citation type="journal article" date="2014" name="Int. J. Syst. Evol. Microbiol.">
        <title>Complete genome of a new Firmicutes species belonging to the dominant human colonic microbiota ('Ruminococcus bicirculans') reveals two chromosomes and a selective capacity to utilize plant glucans.</title>
        <authorList>
            <consortium name="NISC Comparative Sequencing Program"/>
            <person name="Wegmann U."/>
            <person name="Louis P."/>
            <person name="Goesmann A."/>
            <person name="Henrissat B."/>
            <person name="Duncan S.H."/>
            <person name="Flint H.J."/>
        </authorList>
    </citation>
    <scope>NUCLEOTIDE SEQUENCE</scope>
    <source>
        <strain evidence="7">NBRC 108216</strain>
    </source>
</reference>
<feature type="transmembrane region" description="Helical" evidence="6">
    <location>
        <begin position="148"/>
        <end position="168"/>
    </location>
</feature>
<evidence type="ECO:0000313" key="7">
    <source>
        <dbReference type="EMBL" id="GLQ19404.1"/>
    </source>
</evidence>
<feature type="transmembrane region" description="Helical" evidence="6">
    <location>
        <begin position="334"/>
        <end position="360"/>
    </location>
</feature>
<gene>
    <name evidence="7" type="ORF">GCM10007854_03590</name>
</gene>
<keyword evidence="2" id="KW-1003">Cell membrane</keyword>
<dbReference type="InterPro" id="IPR050833">
    <property type="entry name" value="Poly_Biosynth_Transport"/>
</dbReference>
<feature type="transmembrane region" description="Helical" evidence="6">
    <location>
        <begin position="175"/>
        <end position="196"/>
    </location>
</feature>
<keyword evidence="4 6" id="KW-1133">Transmembrane helix</keyword>
<feature type="transmembrane region" description="Helical" evidence="6">
    <location>
        <begin position="428"/>
        <end position="445"/>
    </location>
</feature>
<feature type="transmembrane region" description="Helical" evidence="6">
    <location>
        <begin position="404"/>
        <end position="422"/>
    </location>
</feature>
<accession>A0ABQ5UWW0</accession>